<dbReference type="NCBIfam" id="TIGR02962">
    <property type="entry name" value="hdxy_isourate"/>
    <property type="match status" value="1"/>
</dbReference>
<comment type="caution">
    <text evidence="10">The sequence shown here is derived from an EMBL/GenBank/DDBJ whole genome shotgun (WGS) entry which is preliminary data.</text>
</comment>
<evidence type="ECO:0000256" key="5">
    <source>
        <dbReference type="ARBA" id="ARBA00022631"/>
    </source>
</evidence>
<name>A0A2S9QGI2_9HYPH</name>
<dbReference type="Proteomes" id="UP000237682">
    <property type="component" value="Unassembled WGS sequence"/>
</dbReference>
<proteinExistence type="inferred from homology"/>
<evidence type="ECO:0000259" key="9">
    <source>
        <dbReference type="Pfam" id="PF00576"/>
    </source>
</evidence>
<evidence type="ECO:0000256" key="7">
    <source>
        <dbReference type="PIRSR" id="PIRSR600895-51"/>
    </source>
</evidence>
<keyword evidence="6 8" id="KW-0378">Hydrolase</keyword>
<dbReference type="SUPFAM" id="SSF49472">
    <property type="entry name" value="Transthyretin (synonym: prealbumin)"/>
    <property type="match status" value="1"/>
</dbReference>
<evidence type="ECO:0000313" key="11">
    <source>
        <dbReference type="Proteomes" id="UP000237682"/>
    </source>
</evidence>
<dbReference type="InterPro" id="IPR014306">
    <property type="entry name" value="Hydroxyisourate_hydrolase"/>
</dbReference>
<accession>A0A2S9QGI2</accession>
<feature type="binding site" evidence="7">
    <location>
        <position position="114"/>
    </location>
    <ligand>
        <name>substrate</name>
    </ligand>
</feature>
<dbReference type="EC" id="3.5.2.17" evidence="8"/>
<evidence type="ECO:0000256" key="8">
    <source>
        <dbReference type="RuleBase" id="RU361270"/>
    </source>
</evidence>
<dbReference type="InterPro" id="IPR036817">
    <property type="entry name" value="Transthyretin/HIU_hydrolase_sf"/>
</dbReference>
<dbReference type="EMBL" id="PUEJ01000002">
    <property type="protein sequence ID" value="PRH88449.1"/>
    <property type="molecule type" value="Genomic_DNA"/>
</dbReference>
<reference evidence="10 11" key="1">
    <citation type="submission" date="2018-02" db="EMBL/GenBank/DDBJ databases">
        <title>Whole genome sequencing of endophytic bacterium.</title>
        <authorList>
            <person name="Eedara R."/>
            <person name="Podile A.R."/>
        </authorList>
    </citation>
    <scope>NUCLEOTIDE SEQUENCE [LARGE SCALE GENOMIC DNA]</scope>
    <source>
        <strain evidence="10 11">RP1T</strain>
    </source>
</reference>
<keyword evidence="11" id="KW-1185">Reference proteome</keyword>
<dbReference type="Pfam" id="PF00576">
    <property type="entry name" value="Transthyretin"/>
    <property type="match status" value="1"/>
</dbReference>
<keyword evidence="5 8" id="KW-0659">Purine metabolism</keyword>
<dbReference type="PROSITE" id="PS00768">
    <property type="entry name" value="TRANSTHYRETIN_1"/>
    <property type="match status" value="1"/>
</dbReference>
<dbReference type="CDD" id="cd05822">
    <property type="entry name" value="TLP_HIUase"/>
    <property type="match status" value="1"/>
</dbReference>
<gene>
    <name evidence="10" type="primary">uraH</name>
    <name evidence="10" type="ORF">C5L14_04175</name>
</gene>
<organism evidence="10 11">
    <name type="scientific">Labrys okinawensis</name>
    <dbReference type="NCBI Taxonomy" id="346911"/>
    <lineage>
        <taxon>Bacteria</taxon>
        <taxon>Pseudomonadati</taxon>
        <taxon>Pseudomonadota</taxon>
        <taxon>Alphaproteobacteria</taxon>
        <taxon>Hyphomicrobiales</taxon>
        <taxon>Xanthobacteraceae</taxon>
        <taxon>Labrys</taxon>
    </lineage>
</organism>
<dbReference type="PANTHER" id="PTHR10395">
    <property type="entry name" value="URICASE AND TRANSTHYRETIN-RELATED"/>
    <property type="match status" value="1"/>
</dbReference>
<evidence type="ECO:0000256" key="2">
    <source>
        <dbReference type="ARBA" id="ARBA00002704"/>
    </source>
</evidence>
<feature type="binding site" evidence="7">
    <location>
        <position position="7"/>
    </location>
    <ligand>
        <name>substrate</name>
    </ligand>
</feature>
<dbReference type="OrthoDB" id="9792386at2"/>
<dbReference type="PRINTS" id="PR00189">
    <property type="entry name" value="TRNSTHYRETIN"/>
</dbReference>
<comment type="catalytic activity">
    <reaction evidence="1 8">
        <text>5-hydroxyisourate + H2O = 5-hydroxy-2-oxo-4-ureido-2,5-dihydro-1H-imidazole-5-carboxylate + H(+)</text>
        <dbReference type="Rhea" id="RHEA:23736"/>
        <dbReference type="ChEBI" id="CHEBI:15377"/>
        <dbReference type="ChEBI" id="CHEBI:15378"/>
        <dbReference type="ChEBI" id="CHEBI:18072"/>
        <dbReference type="ChEBI" id="CHEBI:58639"/>
        <dbReference type="EC" id="3.5.2.17"/>
    </reaction>
</comment>
<evidence type="ECO:0000256" key="3">
    <source>
        <dbReference type="ARBA" id="ARBA00009850"/>
    </source>
</evidence>
<comment type="subunit">
    <text evidence="4 8">Homotetramer.</text>
</comment>
<comment type="similarity">
    <text evidence="3 8">Belongs to the transthyretin family. 5-hydroxyisourate hydrolase subfamily.</text>
</comment>
<dbReference type="GO" id="GO:0033971">
    <property type="term" value="F:hydroxyisourate hydrolase activity"/>
    <property type="evidence" value="ECO:0007669"/>
    <property type="project" value="UniProtKB-EC"/>
</dbReference>
<sequence>MGRLSTHVLDVSRGKPAQGVTIELQRLDASGGRLTVTTTTTNQDGRTDQPLMVGDSFVPGVYELVFHVGAYFRGLGAIGAGEFLDVVPLRVTLADKDGHYHVPLVCSPFSYSTYRGS</sequence>
<evidence type="ECO:0000313" key="10">
    <source>
        <dbReference type="EMBL" id="PRH88449.1"/>
    </source>
</evidence>
<dbReference type="GO" id="GO:0006144">
    <property type="term" value="P:purine nucleobase metabolic process"/>
    <property type="evidence" value="ECO:0007669"/>
    <property type="project" value="UniProtKB-KW"/>
</dbReference>
<comment type="function">
    <text evidence="2">Catalyzes the hydrolysis of 5-hydroxyisourate (HIU) to 2-oxo-4-hydroxy-4-carboxy-5-ureidoimidazoline (OHCU).</text>
</comment>
<feature type="binding site" evidence="7">
    <location>
        <position position="46"/>
    </location>
    <ligand>
        <name>substrate</name>
    </ligand>
</feature>
<protein>
    <recommendedName>
        <fullName evidence="8">5-hydroxyisourate hydrolase</fullName>
        <shortName evidence="8">HIU hydrolase</shortName>
        <shortName evidence="8">HIUHase</shortName>
        <ecNumber evidence="8">3.5.2.17</ecNumber>
    </recommendedName>
</protein>
<dbReference type="InterPro" id="IPR023416">
    <property type="entry name" value="Transthyretin/HIU_hydrolase_d"/>
</dbReference>
<evidence type="ECO:0000256" key="6">
    <source>
        <dbReference type="ARBA" id="ARBA00022801"/>
    </source>
</evidence>
<feature type="domain" description="Transthyretin/hydroxyisourate hydrolase" evidence="9">
    <location>
        <begin position="4"/>
        <end position="116"/>
    </location>
</feature>
<dbReference type="InterPro" id="IPR023418">
    <property type="entry name" value="Thyroxine_BS"/>
</dbReference>
<evidence type="ECO:0000256" key="4">
    <source>
        <dbReference type="ARBA" id="ARBA00011881"/>
    </source>
</evidence>
<dbReference type="RefSeq" id="WP_105860800.1">
    <property type="nucleotide sequence ID" value="NZ_PUEJ01000002.1"/>
</dbReference>
<dbReference type="Gene3D" id="2.60.40.180">
    <property type="entry name" value="Transthyretin/hydroxyisourate hydrolase domain"/>
    <property type="match status" value="1"/>
</dbReference>
<evidence type="ECO:0000256" key="1">
    <source>
        <dbReference type="ARBA" id="ARBA00001043"/>
    </source>
</evidence>
<dbReference type="AlphaFoldDB" id="A0A2S9QGI2"/>
<dbReference type="PANTHER" id="PTHR10395:SF7">
    <property type="entry name" value="5-HYDROXYISOURATE HYDROLASE"/>
    <property type="match status" value="1"/>
</dbReference>
<dbReference type="InterPro" id="IPR000895">
    <property type="entry name" value="Transthyretin/HIU_hydrolase"/>
</dbReference>